<dbReference type="EMBL" id="CAEMXZ010000015">
    <property type="protein sequence ID" value="CAB4322795.1"/>
    <property type="molecule type" value="Genomic_DNA"/>
</dbReference>
<dbReference type="CDD" id="cd03801">
    <property type="entry name" value="GT4_PimA-like"/>
    <property type="match status" value="1"/>
</dbReference>
<gene>
    <name evidence="1" type="ORF">UFOPK1392_00532</name>
</gene>
<name>A0A6J5YBG6_9ZZZZ</name>
<dbReference type="Pfam" id="PF13692">
    <property type="entry name" value="Glyco_trans_1_4"/>
    <property type="match status" value="1"/>
</dbReference>
<dbReference type="PANTHER" id="PTHR12526">
    <property type="entry name" value="GLYCOSYLTRANSFERASE"/>
    <property type="match status" value="1"/>
</dbReference>
<dbReference type="Gene3D" id="3.40.50.2000">
    <property type="entry name" value="Glycogen Phosphorylase B"/>
    <property type="match status" value="2"/>
</dbReference>
<dbReference type="SUPFAM" id="SSF53756">
    <property type="entry name" value="UDP-Glycosyltransferase/glycogen phosphorylase"/>
    <property type="match status" value="1"/>
</dbReference>
<dbReference type="AlphaFoldDB" id="A0A6J5YBG6"/>
<proteinExistence type="predicted"/>
<accession>A0A6J5YBG6</accession>
<evidence type="ECO:0000313" key="1">
    <source>
        <dbReference type="EMBL" id="CAB4322795.1"/>
    </source>
</evidence>
<sequence>MLFQLASAAQEIGHSSMIIAPEASEVHERAELLELPCIGLPANGRRSLIRSYRTYARTSEADLLWCNGPVPSIATTKARAARIVHLHQHPSRHQAALLWWARRNALATLVPSHNMAQAIAGSTAFPNWTDAPATEFTRTSADPTTLRIGFIGRISTGKGLDVLADAVAELPANLGITLMVAGDDRFVAPEESAPVLSALERISEKVELVGWADRDKFHAQIDLLVVPSSRDEAFGLVAAEAMARRTPLLVTDAGALPEIVGPDHPWIVRRRNPAAIATAISEMISDSDRVHESVVRGEQRWAQLFSPFAGSQRLEKFLSEL</sequence>
<protein>
    <submittedName>
        <fullName evidence="1">Unannotated protein</fullName>
    </submittedName>
</protein>
<organism evidence="1">
    <name type="scientific">freshwater metagenome</name>
    <dbReference type="NCBI Taxonomy" id="449393"/>
    <lineage>
        <taxon>unclassified sequences</taxon>
        <taxon>metagenomes</taxon>
        <taxon>ecological metagenomes</taxon>
    </lineage>
</organism>
<reference evidence="1" key="1">
    <citation type="submission" date="2020-05" db="EMBL/GenBank/DDBJ databases">
        <authorList>
            <person name="Chiriac C."/>
            <person name="Salcher M."/>
            <person name="Ghai R."/>
            <person name="Kavagutti S V."/>
        </authorList>
    </citation>
    <scope>NUCLEOTIDE SEQUENCE</scope>
</reference>